<evidence type="ECO:0000313" key="4">
    <source>
        <dbReference type="Proteomes" id="UP000198287"/>
    </source>
</evidence>
<dbReference type="Proteomes" id="UP000198287">
    <property type="component" value="Unassembled WGS sequence"/>
</dbReference>
<accession>A0A226D7J2</accession>
<dbReference type="EMBL" id="LNIX01000030">
    <property type="protein sequence ID" value="OXA41189.1"/>
    <property type="molecule type" value="Genomic_DNA"/>
</dbReference>
<name>A0A226D7J2_FOLCA</name>
<feature type="chain" id="PRO_5013370748" evidence="2">
    <location>
        <begin position="18"/>
        <end position="260"/>
    </location>
</feature>
<evidence type="ECO:0000256" key="2">
    <source>
        <dbReference type="SAM" id="SignalP"/>
    </source>
</evidence>
<comment type="caution">
    <text evidence="3">The sequence shown here is derived from an EMBL/GenBank/DDBJ whole genome shotgun (WGS) entry which is preliminary data.</text>
</comment>
<feature type="signal peptide" evidence="2">
    <location>
        <begin position="1"/>
        <end position="17"/>
    </location>
</feature>
<feature type="compositionally biased region" description="Low complexity" evidence="1">
    <location>
        <begin position="211"/>
        <end position="223"/>
    </location>
</feature>
<gene>
    <name evidence="3" type="ORF">Fcan01_24026</name>
</gene>
<keyword evidence="4" id="KW-1185">Reference proteome</keyword>
<dbReference type="SUPFAM" id="SSF56436">
    <property type="entry name" value="C-type lectin-like"/>
    <property type="match status" value="1"/>
</dbReference>
<proteinExistence type="predicted"/>
<keyword evidence="2" id="KW-0732">Signal</keyword>
<dbReference type="InterPro" id="IPR016187">
    <property type="entry name" value="CTDL_fold"/>
</dbReference>
<organism evidence="3 4">
    <name type="scientific">Folsomia candida</name>
    <name type="common">Springtail</name>
    <dbReference type="NCBI Taxonomy" id="158441"/>
    <lineage>
        <taxon>Eukaryota</taxon>
        <taxon>Metazoa</taxon>
        <taxon>Ecdysozoa</taxon>
        <taxon>Arthropoda</taxon>
        <taxon>Hexapoda</taxon>
        <taxon>Collembola</taxon>
        <taxon>Entomobryomorpha</taxon>
        <taxon>Isotomoidea</taxon>
        <taxon>Isotomidae</taxon>
        <taxon>Proisotominae</taxon>
        <taxon>Folsomia</taxon>
    </lineage>
</organism>
<feature type="region of interest" description="Disordered" evidence="1">
    <location>
        <begin position="173"/>
        <end position="260"/>
    </location>
</feature>
<protein>
    <submittedName>
        <fullName evidence="3">Cell surface glycoprotein 1</fullName>
    </submittedName>
</protein>
<reference evidence="3 4" key="1">
    <citation type="submission" date="2015-12" db="EMBL/GenBank/DDBJ databases">
        <title>The genome of Folsomia candida.</title>
        <authorList>
            <person name="Faddeeva A."/>
            <person name="Derks M.F."/>
            <person name="Anvar Y."/>
            <person name="Smit S."/>
            <person name="Van Straalen N."/>
            <person name="Roelofs D."/>
        </authorList>
    </citation>
    <scope>NUCLEOTIDE SEQUENCE [LARGE SCALE GENOMIC DNA]</scope>
    <source>
        <strain evidence="3 4">VU population</strain>
        <tissue evidence="3">Whole body</tissue>
    </source>
</reference>
<sequence>MDSKFGFLALLLGVAQGAPSFPVALTGTNFTLVGTYAGVGRSGEYVESDYNVTFNSKVPIDAERDCDAVFAGLGGGKLVEFGEVGEMDAVNKWLDQYGAGLLYWTGGVYDVKDGYYWKDSNEDMAVPVIQHIMITTPPRKVDQLVFSHDSARRFHMELRPNSNPEAYICEVKRPESGRKSSNPSPTPGPSPPTPDLSPTPDNSPSPPTPDNSPSSPTPDNSPTEDYWPSSTPDHSQTPDDSRSPIPQAMSLTGGRRRMHG</sequence>
<evidence type="ECO:0000256" key="1">
    <source>
        <dbReference type="SAM" id="MobiDB-lite"/>
    </source>
</evidence>
<dbReference type="AlphaFoldDB" id="A0A226D7J2"/>
<evidence type="ECO:0000313" key="3">
    <source>
        <dbReference type="EMBL" id="OXA41189.1"/>
    </source>
</evidence>
<feature type="compositionally biased region" description="Pro residues" evidence="1">
    <location>
        <begin position="184"/>
        <end position="210"/>
    </location>
</feature>